<feature type="non-terminal residue" evidence="3">
    <location>
        <position position="1"/>
    </location>
</feature>
<feature type="region of interest" description="Disordered" evidence="1">
    <location>
        <begin position="86"/>
        <end position="181"/>
    </location>
</feature>
<feature type="signal peptide" evidence="2">
    <location>
        <begin position="1"/>
        <end position="17"/>
    </location>
</feature>
<evidence type="ECO:0000256" key="2">
    <source>
        <dbReference type="SAM" id="SignalP"/>
    </source>
</evidence>
<organism evidence="3">
    <name type="scientific">Graphocephala atropunctata</name>
    <dbReference type="NCBI Taxonomy" id="36148"/>
    <lineage>
        <taxon>Eukaryota</taxon>
        <taxon>Metazoa</taxon>
        <taxon>Ecdysozoa</taxon>
        <taxon>Arthropoda</taxon>
        <taxon>Hexapoda</taxon>
        <taxon>Insecta</taxon>
        <taxon>Pterygota</taxon>
        <taxon>Neoptera</taxon>
        <taxon>Paraneoptera</taxon>
        <taxon>Hemiptera</taxon>
        <taxon>Auchenorrhyncha</taxon>
        <taxon>Membracoidea</taxon>
        <taxon>Cicadellidae</taxon>
        <taxon>Cicadellinae</taxon>
        <taxon>Cicadellini</taxon>
        <taxon>Graphocephala</taxon>
    </lineage>
</organism>
<proteinExistence type="predicted"/>
<feature type="chain" id="PRO_5008586445" evidence="2">
    <location>
        <begin position="18"/>
        <end position="181"/>
    </location>
</feature>
<feature type="non-terminal residue" evidence="3">
    <location>
        <position position="181"/>
    </location>
</feature>
<accession>A0A1B6KBX4</accession>
<dbReference type="AlphaFoldDB" id="A0A1B6KBX4"/>
<dbReference type="EMBL" id="GEBQ01031035">
    <property type="protein sequence ID" value="JAT08942.1"/>
    <property type="molecule type" value="Transcribed_RNA"/>
</dbReference>
<evidence type="ECO:0000256" key="1">
    <source>
        <dbReference type="SAM" id="MobiDB-lite"/>
    </source>
</evidence>
<protein>
    <submittedName>
        <fullName evidence="3">Uncharacterized protein</fullName>
    </submittedName>
</protein>
<reference evidence="3" key="1">
    <citation type="submission" date="2015-11" db="EMBL/GenBank/DDBJ databases">
        <title>De novo transcriptome assembly of four potential Pierce s Disease insect vectors from Arizona vineyards.</title>
        <authorList>
            <person name="Tassone E.E."/>
        </authorList>
    </citation>
    <scope>NUCLEOTIDE SEQUENCE</scope>
</reference>
<sequence length="181" mass="19570">RALHDLTSLLVVVVASGCDRPCRECCEVSMLVMDTPLREDDSLSSAMNNNHHAKEVYQSWHPHVYANPPKTPTPHMISDILGWSGALPDPPADRDEPLNLTVRSRSPQRPFREPATNGVDKTVNGRLEFHPKAVRRTASGVNKDGSPAKKKSKKEPVLGKASPPVLPPVPTTPLASPGLGG</sequence>
<name>A0A1B6KBX4_9HEMI</name>
<feature type="compositionally biased region" description="Low complexity" evidence="1">
    <location>
        <begin position="172"/>
        <end position="181"/>
    </location>
</feature>
<evidence type="ECO:0000313" key="3">
    <source>
        <dbReference type="EMBL" id="JAT08942.1"/>
    </source>
</evidence>
<gene>
    <name evidence="3" type="ORF">g.54650</name>
</gene>
<keyword evidence="2" id="KW-0732">Signal</keyword>